<protein>
    <submittedName>
        <fullName evidence="2">Uncharacterized protein</fullName>
    </submittedName>
</protein>
<evidence type="ECO:0000313" key="2">
    <source>
        <dbReference type="EMBL" id="PKA64827.1"/>
    </source>
</evidence>
<evidence type="ECO:0000313" key="3">
    <source>
        <dbReference type="Proteomes" id="UP000236161"/>
    </source>
</evidence>
<dbReference type="PANTHER" id="PTHR48459:SF1">
    <property type="entry name" value="CUE DOMAIN-CONTAINING PROTEIN"/>
    <property type="match status" value="1"/>
</dbReference>
<reference evidence="2 3" key="1">
    <citation type="journal article" date="2017" name="Nature">
        <title>The Apostasia genome and the evolution of orchids.</title>
        <authorList>
            <person name="Zhang G.Q."/>
            <person name="Liu K.W."/>
            <person name="Li Z."/>
            <person name="Lohaus R."/>
            <person name="Hsiao Y.Y."/>
            <person name="Niu S.C."/>
            <person name="Wang J.Y."/>
            <person name="Lin Y.C."/>
            <person name="Xu Q."/>
            <person name="Chen L.J."/>
            <person name="Yoshida K."/>
            <person name="Fujiwara S."/>
            <person name="Wang Z.W."/>
            <person name="Zhang Y.Q."/>
            <person name="Mitsuda N."/>
            <person name="Wang M."/>
            <person name="Liu G.H."/>
            <person name="Pecoraro L."/>
            <person name="Huang H.X."/>
            <person name="Xiao X.J."/>
            <person name="Lin M."/>
            <person name="Wu X.Y."/>
            <person name="Wu W.L."/>
            <person name="Chen Y.Y."/>
            <person name="Chang S.B."/>
            <person name="Sakamoto S."/>
            <person name="Ohme-Takagi M."/>
            <person name="Yagi M."/>
            <person name="Zeng S.J."/>
            <person name="Shen C.Y."/>
            <person name="Yeh C.M."/>
            <person name="Luo Y.B."/>
            <person name="Tsai W.C."/>
            <person name="Van de Peer Y."/>
            <person name="Liu Z.J."/>
        </authorList>
    </citation>
    <scope>NUCLEOTIDE SEQUENCE [LARGE SCALE GENOMIC DNA]</scope>
    <source>
        <strain evidence="3">cv. Shenzhen</strain>
        <tissue evidence="2">Stem</tissue>
    </source>
</reference>
<feature type="region of interest" description="Disordered" evidence="1">
    <location>
        <begin position="156"/>
        <end position="190"/>
    </location>
</feature>
<gene>
    <name evidence="2" type="ORF">AXF42_Ash016858</name>
</gene>
<organism evidence="2 3">
    <name type="scientific">Apostasia shenzhenica</name>
    <dbReference type="NCBI Taxonomy" id="1088818"/>
    <lineage>
        <taxon>Eukaryota</taxon>
        <taxon>Viridiplantae</taxon>
        <taxon>Streptophyta</taxon>
        <taxon>Embryophyta</taxon>
        <taxon>Tracheophyta</taxon>
        <taxon>Spermatophyta</taxon>
        <taxon>Magnoliopsida</taxon>
        <taxon>Liliopsida</taxon>
        <taxon>Asparagales</taxon>
        <taxon>Orchidaceae</taxon>
        <taxon>Apostasioideae</taxon>
        <taxon>Apostasia</taxon>
    </lineage>
</organism>
<keyword evidence="3" id="KW-1185">Reference proteome</keyword>
<sequence>MLGARACERPGLQSVAHAGRRRVWRVARARLAELHGGVERSCFADDGISRSLEERLSSAKAEICAAEAEKHEKEQHAYEALREQVILRDDILKEYKILQQEAEENSKLQEFLMDTGRSVDSLHPSRTKPVPKHVKRQRDASLCLVTMKDETLDPKYQSEELDASVGGKEQKTEIDPFTQLSGPSDSSRSSNLEDDIWTFSIRLKIWNQRLAIILTYACGINIVVDVSTKNCLRKHRDLSSLLRSIGGAIFCISQEYELASPSDLLRIALRIHQQPCDSFQRGGKEVASRRLVWLVITEGCFKPLDMFARACGALMDFESRGLEVFWSRRSANGVAEGGVIIKVPEKGIGPILRSLGAKEKGVSLGQERGKSRGEKGWLRMR</sequence>
<evidence type="ECO:0000256" key="1">
    <source>
        <dbReference type="SAM" id="MobiDB-lite"/>
    </source>
</evidence>
<dbReference type="PANTHER" id="PTHR48459">
    <property type="entry name" value="CUE DOMAIN-CONTAINING PROTEIN"/>
    <property type="match status" value="1"/>
</dbReference>
<dbReference type="EMBL" id="KZ451900">
    <property type="protein sequence ID" value="PKA64827.1"/>
    <property type="molecule type" value="Genomic_DNA"/>
</dbReference>
<dbReference type="AlphaFoldDB" id="A0A2I0BAK6"/>
<dbReference type="OrthoDB" id="620544at2759"/>
<name>A0A2I0BAK6_9ASPA</name>
<proteinExistence type="predicted"/>
<dbReference type="Proteomes" id="UP000236161">
    <property type="component" value="Unassembled WGS sequence"/>
</dbReference>
<feature type="compositionally biased region" description="Polar residues" evidence="1">
    <location>
        <begin position="178"/>
        <end position="190"/>
    </location>
</feature>
<accession>A0A2I0BAK6</accession>